<feature type="chain" id="PRO_5025395159" evidence="1">
    <location>
        <begin position="24"/>
        <end position="123"/>
    </location>
</feature>
<protein>
    <submittedName>
        <fullName evidence="2">Uncharacterized protein</fullName>
    </submittedName>
</protein>
<evidence type="ECO:0000313" key="2">
    <source>
        <dbReference type="EMBL" id="KAF2820828.1"/>
    </source>
</evidence>
<reference evidence="2" key="1">
    <citation type="journal article" date="2020" name="Stud. Mycol.">
        <title>101 Dothideomycetes genomes: a test case for predicting lifestyles and emergence of pathogens.</title>
        <authorList>
            <person name="Haridas S."/>
            <person name="Albert R."/>
            <person name="Binder M."/>
            <person name="Bloem J."/>
            <person name="Labutti K."/>
            <person name="Salamov A."/>
            <person name="Andreopoulos B."/>
            <person name="Baker S."/>
            <person name="Barry K."/>
            <person name="Bills G."/>
            <person name="Bluhm B."/>
            <person name="Cannon C."/>
            <person name="Castanera R."/>
            <person name="Culley D."/>
            <person name="Daum C."/>
            <person name="Ezra D."/>
            <person name="Gonzalez J."/>
            <person name="Henrissat B."/>
            <person name="Kuo A."/>
            <person name="Liang C."/>
            <person name="Lipzen A."/>
            <person name="Lutzoni F."/>
            <person name="Magnuson J."/>
            <person name="Mondo S."/>
            <person name="Nolan M."/>
            <person name="Ohm R."/>
            <person name="Pangilinan J."/>
            <person name="Park H.-J."/>
            <person name="Ramirez L."/>
            <person name="Alfaro M."/>
            <person name="Sun H."/>
            <person name="Tritt A."/>
            <person name="Yoshinaga Y."/>
            <person name="Zwiers L.-H."/>
            <person name="Turgeon B."/>
            <person name="Goodwin S."/>
            <person name="Spatafora J."/>
            <person name="Crous P."/>
            <person name="Grigoriev I."/>
        </authorList>
    </citation>
    <scope>NUCLEOTIDE SEQUENCE</scope>
    <source>
        <strain evidence="2">CBS 113818</strain>
    </source>
</reference>
<gene>
    <name evidence="2" type="ORF">CC86DRAFT_243151</name>
</gene>
<feature type="non-terminal residue" evidence="2">
    <location>
        <position position="123"/>
    </location>
</feature>
<evidence type="ECO:0000256" key="1">
    <source>
        <dbReference type="SAM" id="SignalP"/>
    </source>
</evidence>
<keyword evidence="3" id="KW-1185">Reference proteome</keyword>
<dbReference type="EMBL" id="MU006239">
    <property type="protein sequence ID" value="KAF2820828.1"/>
    <property type="molecule type" value="Genomic_DNA"/>
</dbReference>
<accession>A0A6A6ZIW2</accession>
<organism evidence="2 3">
    <name type="scientific">Ophiobolus disseminans</name>
    <dbReference type="NCBI Taxonomy" id="1469910"/>
    <lineage>
        <taxon>Eukaryota</taxon>
        <taxon>Fungi</taxon>
        <taxon>Dikarya</taxon>
        <taxon>Ascomycota</taxon>
        <taxon>Pezizomycotina</taxon>
        <taxon>Dothideomycetes</taxon>
        <taxon>Pleosporomycetidae</taxon>
        <taxon>Pleosporales</taxon>
        <taxon>Pleosporineae</taxon>
        <taxon>Phaeosphaeriaceae</taxon>
        <taxon>Ophiobolus</taxon>
    </lineage>
</organism>
<sequence>VIIAFYTSALLLCAAVIWSYAKGSMPSEHMRPADYMVLALIRRRLESDHNDISFKPSEDQKRRSRTINGYVKVLGDKQLVTGFAILVAGVASWCKKSLLELNIVTKLAYFGGFWHLLALHVLR</sequence>
<feature type="non-terminal residue" evidence="2">
    <location>
        <position position="1"/>
    </location>
</feature>
<name>A0A6A6ZIW2_9PLEO</name>
<proteinExistence type="predicted"/>
<keyword evidence="1" id="KW-0732">Signal</keyword>
<dbReference type="AlphaFoldDB" id="A0A6A6ZIW2"/>
<feature type="signal peptide" evidence="1">
    <location>
        <begin position="1"/>
        <end position="23"/>
    </location>
</feature>
<dbReference type="Proteomes" id="UP000799424">
    <property type="component" value="Unassembled WGS sequence"/>
</dbReference>
<evidence type="ECO:0000313" key="3">
    <source>
        <dbReference type="Proteomes" id="UP000799424"/>
    </source>
</evidence>
<dbReference type="OrthoDB" id="5427664at2759"/>